<dbReference type="InterPro" id="IPR050553">
    <property type="entry name" value="Thioredoxin_ResA/DsbE_sf"/>
</dbReference>
<dbReference type="PROSITE" id="PS51352">
    <property type="entry name" value="THIOREDOXIN_2"/>
    <property type="match status" value="1"/>
</dbReference>
<evidence type="ECO:0000313" key="6">
    <source>
        <dbReference type="EMBL" id="CAB4549156.1"/>
    </source>
</evidence>
<keyword evidence="3" id="KW-1015">Disulfide bond</keyword>
<dbReference type="PROSITE" id="PS51257">
    <property type="entry name" value="PROKAR_LIPOPROTEIN"/>
    <property type="match status" value="1"/>
</dbReference>
<reference evidence="14" key="1">
    <citation type="submission" date="2020-05" db="EMBL/GenBank/DDBJ databases">
        <authorList>
            <person name="Chiriac C."/>
            <person name="Salcher M."/>
            <person name="Ghai R."/>
            <person name="Kavagutti S V."/>
        </authorList>
    </citation>
    <scope>NUCLEOTIDE SEQUENCE</scope>
</reference>
<organism evidence="14">
    <name type="scientific">freshwater metagenome</name>
    <dbReference type="NCBI Taxonomy" id="449393"/>
    <lineage>
        <taxon>unclassified sequences</taxon>
        <taxon>metagenomes</taxon>
        <taxon>ecological metagenomes</taxon>
    </lineage>
</organism>
<dbReference type="EMBL" id="CAEZWC010000016">
    <property type="protein sequence ID" value="CAB4643569.1"/>
    <property type="molecule type" value="Genomic_DNA"/>
</dbReference>
<dbReference type="GO" id="GO:0017004">
    <property type="term" value="P:cytochrome complex assembly"/>
    <property type="evidence" value="ECO:0007669"/>
    <property type="project" value="UniProtKB-KW"/>
</dbReference>
<proteinExistence type="predicted"/>
<dbReference type="CDD" id="cd02966">
    <property type="entry name" value="TlpA_like_family"/>
    <property type="match status" value="1"/>
</dbReference>
<evidence type="ECO:0000259" key="5">
    <source>
        <dbReference type="PROSITE" id="PS51352"/>
    </source>
</evidence>
<dbReference type="InterPro" id="IPR017937">
    <property type="entry name" value="Thioredoxin_CS"/>
</dbReference>
<dbReference type="PROSITE" id="PS00194">
    <property type="entry name" value="THIOREDOXIN_1"/>
    <property type="match status" value="1"/>
</dbReference>
<evidence type="ECO:0000313" key="12">
    <source>
        <dbReference type="EMBL" id="CAB4714689.1"/>
    </source>
</evidence>
<dbReference type="EMBL" id="CAEZTE010000001">
    <property type="protein sequence ID" value="CAB4552859.1"/>
    <property type="molecule type" value="Genomic_DNA"/>
</dbReference>
<keyword evidence="2" id="KW-0201">Cytochrome c-type biogenesis</keyword>
<sequence length="180" mass="19613">MKLITLLFTALILTGCTSDNGTTLQNENAFISGNGISLFLEKEDRKSAPMISGPTLDSKMLTLESNRVTVINVWASWCAPCRAEAPVLQDFSIRYPQVQFAGILTRDSISSAKAFYENFNLTYPTFIDDSILVGFRGSLIPNAIPTTLIIDKDGKVAVRISGEVTVAGMKKMLEKVLADA</sequence>
<dbReference type="Pfam" id="PF00578">
    <property type="entry name" value="AhpC-TSA"/>
    <property type="match status" value="1"/>
</dbReference>
<evidence type="ECO:0000313" key="13">
    <source>
        <dbReference type="EMBL" id="CAB5013405.1"/>
    </source>
</evidence>
<evidence type="ECO:0000256" key="2">
    <source>
        <dbReference type="ARBA" id="ARBA00022748"/>
    </source>
</evidence>
<accession>A0A6J7VSL4</accession>
<keyword evidence="4" id="KW-0676">Redox-active center</keyword>
<evidence type="ECO:0000313" key="14">
    <source>
        <dbReference type="EMBL" id="CAB5107111.1"/>
    </source>
</evidence>
<evidence type="ECO:0000313" key="7">
    <source>
        <dbReference type="EMBL" id="CAB4552859.1"/>
    </source>
</evidence>
<feature type="domain" description="Thioredoxin" evidence="5">
    <location>
        <begin position="42"/>
        <end position="178"/>
    </location>
</feature>
<dbReference type="EMBL" id="CAEZYN010000002">
    <property type="protein sequence ID" value="CAB4714689.1"/>
    <property type="molecule type" value="Genomic_DNA"/>
</dbReference>
<evidence type="ECO:0000313" key="11">
    <source>
        <dbReference type="EMBL" id="CAB4643569.1"/>
    </source>
</evidence>
<evidence type="ECO:0000256" key="1">
    <source>
        <dbReference type="ARBA" id="ARBA00004196"/>
    </source>
</evidence>
<dbReference type="AlphaFoldDB" id="A0A6J7VSL4"/>
<evidence type="ECO:0000313" key="9">
    <source>
        <dbReference type="EMBL" id="CAB4610959.1"/>
    </source>
</evidence>
<evidence type="ECO:0000256" key="3">
    <source>
        <dbReference type="ARBA" id="ARBA00023157"/>
    </source>
</evidence>
<dbReference type="PANTHER" id="PTHR42852">
    <property type="entry name" value="THIOL:DISULFIDE INTERCHANGE PROTEIN DSBE"/>
    <property type="match status" value="1"/>
</dbReference>
<dbReference type="EMBL" id="CAEZVA010000013">
    <property type="protein sequence ID" value="CAB4610959.1"/>
    <property type="molecule type" value="Genomic_DNA"/>
</dbReference>
<dbReference type="EMBL" id="CAEZSW010000017">
    <property type="protein sequence ID" value="CAB4549156.1"/>
    <property type="molecule type" value="Genomic_DNA"/>
</dbReference>
<dbReference type="EMBL" id="CAEZVR010000007">
    <property type="protein sequence ID" value="CAB4628496.1"/>
    <property type="molecule type" value="Genomic_DNA"/>
</dbReference>
<evidence type="ECO:0000256" key="4">
    <source>
        <dbReference type="ARBA" id="ARBA00023284"/>
    </source>
</evidence>
<dbReference type="EMBL" id="CAFBPR010000002">
    <property type="protein sequence ID" value="CAB5013405.1"/>
    <property type="molecule type" value="Genomic_DNA"/>
</dbReference>
<dbReference type="SUPFAM" id="SSF52833">
    <property type="entry name" value="Thioredoxin-like"/>
    <property type="match status" value="1"/>
</dbReference>
<dbReference type="InterPro" id="IPR036249">
    <property type="entry name" value="Thioredoxin-like_sf"/>
</dbReference>
<dbReference type="GO" id="GO:0030313">
    <property type="term" value="C:cell envelope"/>
    <property type="evidence" value="ECO:0007669"/>
    <property type="project" value="UniProtKB-SubCell"/>
</dbReference>
<evidence type="ECO:0000313" key="8">
    <source>
        <dbReference type="EMBL" id="CAB4584654.1"/>
    </source>
</evidence>
<name>A0A6J7VSL4_9ZZZZ</name>
<evidence type="ECO:0000313" key="10">
    <source>
        <dbReference type="EMBL" id="CAB4628496.1"/>
    </source>
</evidence>
<dbReference type="Gene3D" id="3.40.30.10">
    <property type="entry name" value="Glutaredoxin"/>
    <property type="match status" value="1"/>
</dbReference>
<dbReference type="GO" id="GO:0016209">
    <property type="term" value="F:antioxidant activity"/>
    <property type="evidence" value="ECO:0007669"/>
    <property type="project" value="InterPro"/>
</dbReference>
<protein>
    <submittedName>
        <fullName evidence="14">Unannotated protein</fullName>
    </submittedName>
</protein>
<dbReference type="PANTHER" id="PTHR42852:SF6">
    <property type="entry name" value="THIOL:DISULFIDE INTERCHANGE PROTEIN DSBE"/>
    <property type="match status" value="1"/>
</dbReference>
<gene>
    <name evidence="6" type="ORF">UFOPK1508_00284</name>
    <name evidence="7" type="ORF">UFOPK1599_00013</name>
    <name evidence="8" type="ORF">UFOPK1798_00012</name>
    <name evidence="9" type="ORF">UFOPK1894_00310</name>
    <name evidence="10" type="ORF">UFOPK2139_00083</name>
    <name evidence="11" type="ORF">UFOPK2179_00325</name>
    <name evidence="12" type="ORF">UFOPK2715_00042</name>
    <name evidence="13" type="ORF">UFOPK4125_00029</name>
    <name evidence="14" type="ORF">UFOPK4420_00292</name>
</gene>
<dbReference type="InterPro" id="IPR013766">
    <property type="entry name" value="Thioredoxin_domain"/>
</dbReference>
<dbReference type="EMBL" id="CAFBRU010000019">
    <property type="protein sequence ID" value="CAB5107111.1"/>
    <property type="molecule type" value="Genomic_DNA"/>
</dbReference>
<dbReference type="GO" id="GO:0016491">
    <property type="term" value="F:oxidoreductase activity"/>
    <property type="evidence" value="ECO:0007669"/>
    <property type="project" value="InterPro"/>
</dbReference>
<dbReference type="EMBL" id="CAEZUH010000001">
    <property type="protein sequence ID" value="CAB4584654.1"/>
    <property type="molecule type" value="Genomic_DNA"/>
</dbReference>
<dbReference type="InterPro" id="IPR000866">
    <property type="entry name" value="AhpC/TSA"/>
</dbReference>
<comment type="subcellular location">
    <subcellularLocation>
        <location evidence="1">Cell envelope</location>
    </subcellularLocation>
</comment>